<evidence type="ECO:0000313" key="3">
    <source>
        <dbReference type="Proteomes" id="UP001345691"/>
    </source>
</evidence>
<dbReference type="EMBL" id="JAVRRF010000018">
    <property type="protein sequence ID" value="KAK5056432.1"/>
    <property type="molecule type" value="Genomic_DNA"/>
</dbReference>
<gene>
    <name evidence="2" type="ORF">LTR69_007973</name>
</gene>
<reference evidence="2 3" key="1">
    <citation type="submission" date="2023-08" db="EMBL/GenBank/DDBJ databases">
        <title>Black Yeasts Isolated from many extreme environments.</title>
        <authorList>
            <person name="Coleine C."/>
            <person name="Stajich J.E."/>
            <person name="Selbmann L."/>
        </authorList>
    </citation>
    <scope>NUCLEOTIDE SEQUENCE [LARGE SCALE GENOMIC DNA]</scope>
    <source>
        <strain evidence="2 3">CCFEE 6328</strain>
    </source>
</reference>
<evidence type="ECO:0000313" key="2">
    <source>
        <dbReference type="EMBL" id="KAK5056432.1"/>
    </source>
</evidence>
<name>A0ABR0J4S7_9EURO</name>
<proteinExistence type="predicted"/>
<feature type="region of interest" description="Disordered" evidence="1">
    <location>
        <begin position="1"/>
        <end position="30"/>
    </location>
</feature>
<keyword evidence="3" id="KW-1185">Reference proteome</keyword>
<dbReference type="PANTHER" id="PTHR37540">
    <property type="entry name" value="TRANSCRIPTION FACTOR (ACR-2), PUTATIVE-RELATED-RELATED"/>
    <property type="match status" value="1"/>
</dbReference>
<accession>A0ABR0J4S7</accession>
<protein>
    <submittedName>
        <fullName evidence="2">Uncharacterized protein</fullName>
    </submittedName>
</protein>
<dbReference type="PANTHER" id="PTHR37540:SF5">
    <property type="entry name" value="TRANSCRIPTION FACTOR DOMAIN-CONTAINING PROTEIN"/>
    <property type="match status" value="1"/>
</dbReference>
<dbReference type="Proteomes" id="UP001345691">
    <property type="component" value="Unassembled WGS sequence"/>
</dbReference>
<comment type="caution">
    <text evidence="2">The sequence shown here is derived from an EMBL/GenBank/DDBJ whole genome shotgun (WGS) entry which is preliminary data.</text>
</comment>
<sequence>MPSRSSSNQTDQGSDISATQSTSLAAGDDTPLTPSPLISVDDSVLQFYITTFCPHYRNRNVLESAIAFMREHEAPRHLLLAYVYGLRSRLQSNPEDQVEAQSHLGRGTNILWNRLQTDDLASSDANIQAVLLLIAYTADFGQPSEVRVHTDALRTMIDQRGGLDAFGHNPVLQQQLWAIEHSREIHLTFDCEQSCQNALRFPGDLRLCTGTETA</sequence>
<evidence type="ECO:0000256" key="1">
    <source>
        <dbReference type="SAM" id="MobiDB-lite"/>
    </source>
</evidence>
<feature type="compositionally biased region" description="Polar residues" evidence="1">
    <location>
        <begin position="1"/>
        <end position="24"/>
    </location>
</feature>
<organism evidence="2 3">
    <name type="scientific">Exophiala sideris</name>
    <dbReference type="NCBI Taxonomy" id="1016849"/>
    <lineage>
        <taxon>Eukaryota</taxon>
        <taxon>Fungi</taxon>
        <taxon>Dikarya</taxon>
        <taxon>Ascomycota</taxon>
        <taxon>Pezizomycotina</taxon>
        <taxon>Eurotiomycetes</taxon>
        <taxon>Chaetothyriomycetidae</taxon>
        <taxon>Chaetothyriales</taxon>
        <taxon>Herpotrichiellaceae</taxon>
        <taxon>Exophiala</taxon>
    </lineage>
</organism>